<proteinExistence type="inferred from homology"/>
<evidence type="ECO:0000313" key="4">
    <source>
        <dbReference type="Proteomes" id="UP000595437"/>
    </source>
</evidence>
<comment type="similarity">
    <text evidence="1">Belongs to the BROX family.</text>
</comment>
<dbReference type="InterPro" id="IPR038898">
    <property type="entry name" value="BROX"/>
</dbReference>
<protein>
    <recommendedName>
        <fullName evidence="2">BRO1 domain-containing protein</fullName>
    </recommendedName>
</protein>
<dbReference type="Pfam" id="PF03097">
    <property type="entry name" value="BRO1"/>
    <property type="match status" value="1"/>
</dbReference>
<dbReference type="SMART" id="SM01041">
    <property type="entry name" value="BRO1"/>
    <property type="match status" value="1"/>
</dbReference>
<dbReference type="AlphaFoldDB" id="A0A7T8K0F0"/>
<dbReference type="Proteomes" id="UP000595437">
    <property type="component" value="Chromosome 10"/>
</dbReference>
<feature type="domain" description="BRO1" evidence="2">
    <location>
        <begin position="1"/>
        <end position="237"/>
    </location>
</feature>
<dbReference type="PANTHER" id="PTHR23032:SF13">
    <property type="entry name" value="BRO1 DOMAIN-CONTAINING PROTEIN BROX"/>
    <property type="match status" value="1"/>
</dbReference>
<dbReference type="PROSITE" id="PS51180">
    <property type="entry name" value="BRO1"/>
    <property type="match status" value="1"/>
</dbReference>
<dbReference type="PANTHER" id="PTHR23032">
    <property type="entry name" value="BRO1 DOMAIN-CONTAINING PROTEIN BROX"/>
    <property type="match status" value="1"/>
</dbReference>
<feature type="non-terminal residue" evidence="3">
    <location>
        <position position="237"/>
    </location>
</feature>
<reference evidence="4" key="1">
    <citation type="submission" date="2021-01" db="EMBL/GenBank/DDBJ databases">
        <title>Caligus Genome Assembly.</title>
        <authorList>
            <person name="Gallardo-Escarate C."/>
        </authorList>
    </citation>
    <scope>NUCLEOTIDE SEQUENCE [LARGE SCALE GENOMIC DNA]</scope>
</reference>
<dbReference type="InterPro" id="IPR004328">
    <property type="entry name" value="BRO1_dom"/>
</dbReference>
<sequence length="237" mass="26840">MKHASMLAATEDMSMETAKEIHSSLRRGAGYLSFVQDVLLPQLVETPESESDLDPKVLVAYLNQCMAEAQEVTMGRAIELKHNASLIATLAHETFKMYTTAGDAISGMDAKKFGHWRSYFKLKCAFYKAYHKIDAATPFDHLKRLTSSNQRARNPSKPHLHYFFRKLGPIVERTLQKCERENSLIYHEKVPFDPIELEENAKAYGLVSPEPFSLPEFSPLWRGATYAGIEAPVTKEK</sequence>
<dbReference type="OrthoDB" id="10266451at2759"/>
<organism evidence="3 4">
    <name type="scientific">Caligus rogercresseyi</name>
    <name type="common">Sea louse</name>
    <dbReference type="NCBI Taxonomy" id="217165"/>
    <lineage>
        <taxon>Eukaryota</taxon>
        <taxon>Metazoa</taxon>
        <taxon>Ecdysozoa</taxon>
        <taxon>Arthropoda</taxon>
        <taxon>Crustacea</taxon>
        <taxon>Multicrustacea</taxon>
        <taxon>Hexanauplia</taxon>
        <taxon>Copepoda</taxon>
        <taxon>Siphonostomatoida</taxon>
        <taxon>Caligidae</taxon>
        <taxon>Caligus</taxon>
    </lineage>
</organism>
<dbReference type="EMBL" id="CP045899">
    <property type="protein sequence ID" value="QQP41139.1"/>
    <property type="molecule type" value="Genomic_DNA"/>
</dbReference>
<dbReference type="InterPro" id="IPR038499">
    <property type="entry name" value="BRO1_sf"/>
</dbReference>
<gene>
    <name evidence="3" type="ORF">FKW44_015418</name>
</gene>
<keyword evidence="4" id="KW-1185">Reference proteome</keyword>
<evidence type="ECO:0000256" key="1">
    <source>
        <dbReference type="ARBA" id="ARBA00008901"/>
    </source>
</evidence>
<accession>A0A7T8K0F0</accession>
<name>A0A7T8K0F0_CALRO</name>
<evidence type="ECO:0000259" key="2">
    <source>
        <dbReference type="PROSITE" id="PS51180"/>
    </source>
</evidence>
<dbReference type="Gene3D" id="1.25.40.280">
    <property type="entry name" value="alix/aip1 like domains"/>
    <property type="match status" value="1"/>
</dbReference>
<evidence type="ECO:0000313" key="3">
    <source>
        <dbReference type="EMBL" id="QQP41139.1"/>
    </source>
</evidence>